<dbReference type="EMBL" id="JH432050">
    <property type="status" value="NOT_ANNOTATED_CDS"/>
    <property type="molecule type" value="Genomic_DNA"/>
</dbReference>
<evidence type="ECO:0000259" key="3">
    <source>
        <dbReference type="PROSITE" id="PS50102"/>
    </source>
</evidence>
<dbReference type="PhylomeDB" id="T1JC30"/>
<dbReference type="PROSITE" id="PS50102">
    <property type="entry name" value="RRM"/>
    <property type="match status" value="1"/>
</dbReference>
<dbReference type="STRING" id="126957.T1JC30"/>
<reference evidence="5" key="1">
    <citation type="submission" date="2011-05" db="EMBL/GenBank/DDBJ databases">
        <authorList>
            <person name="Richards S.R."/>
            <person name="Qu J."/>
            <person name="Jiang H."/>
            <person name="Jhangiani S.N."/>
            <person name="Agravi P."/>
            <person name="Goodspeed R."/>
            <person name="Gross S."/>
            <person name="Mandapat C."/>
            <person name="Jackson L."/>
            <person name="Mathew T."/>
            <person name="Pu L."/>
            <person name="Thornton R."/>
            <person name="Saada N."/>
            <person name="Wilczek-Boney K.B."/>
            <person name="Lee S."/>
            <person name="Kovar C."/>
            <person name="Wu Y."/>
            <person name="Scherer S.E."/>
            <person name="Worley K.C."/>
            <person name="Muzny D.M."/>
            <person name="Gibbs R."/>
        </authorList>
    </citation>
    <scope>NUCLEOTIDE SEQUENCE</scope>
    <source>
        <strain evidence="5">Brora</strain>
    </source>
</reference>
<dbReference type="Pfam" id="PF00076">
    <property type="entry name" value="RRM_1"/>
    <property type="match status" value="1"/>
</dbReference>
<dbReference type="InterPro" id="IPR035979">
    <property type="entry name" value="RBD_domain_sf"/>
</dbReference>
<dbReference type="AlphaFoldDB" id="T1JC30"/>
<proteinExistence type="predicted"/>
<protein>
    <recommendedName>
        <fullName evidence="3">RRM domain-containing protein</fullName>
    </recommendedName>
</protein>
<dbReference type="PANTHER" id="PTHR23236:SF12">
    <property type="entry name" value="EUKARYOTIC INITIATION FACTOR 4B-RELATED"/>
    <property type="match status" value="1"/>
</dbReference>
<evidence type="ECO:0000313" key="5">
    <source>
        <dbReference type="Proteomes" id="UP000014500"/>
    </source>
</evidence>
<name>T1JC30_STRMM</name>
<dbReference type="InterPro" id="IPR012677">
    <property type="entry name" value="Nucleotide-bd_a/b_plait_sf"/>
</dbReference>
<dbReference type="Proteomes" id="UP000014500">
    <property type="component" value="Unassembled WGS sequence"/>
</dbReference>
<dbReference type="eggNOG" id="KOG4209">
    <property type="taxonomic scope" value="Eukaryota"/>
</dbReference>
<dbReference type="EnsemblMetazoa" id="SMAR011337-RA">
    <property type="protein sequence ID" value="SMAR011337-PA"/>
    <property type="gene ID" value="SMAR011337"/>
</dbReference>
<evidence type="ECO:0000256" key="2">
    <source>
        <dbReference type="PROSITE-ProRule" id="PRU00176"/>
    </source>
</evidence>
<dbReference type="SMART" id="SM00360">
    <property type="entry name" value="RRM"/>
    <property type="match status" value="1"/>
</dbReference>
<dbReference type="PANTHER" id="PTHR23236">
    <property type="entry name" value="EUKARYOTIC TRANSLATION INITIATION FACTOR 4B/4H"/>
    <property type="match status" value="1"/>
</dbReference>
<evidence type="ECO:0000313" key="4">
    <source>
        <dbReference type="EnsemblMetazoa" id="SMAR011337-PA"/>
    </source>
</evidence>
<dbReference type="GO" id="GO:0005634">
    <property type="term" value="C:nucleus"/>
    <property type="evidence" value="ECO:0007669"/>
    <property type="project" value="TreeGrafter"/>
</dbReference>
<dbReference type="GO" id="GO:0008143">
    <property type="term" value="F:poly(A) binding"/>
    <property type="evidence" value="ECO:0007669"/>
    <property type="project" value="TreeGrafter"/>
</dbReference>
<dbReference type="Gene3D" id="3.30.70.330">
    <property type="match status" value="1"/>
</dbReference>
<organism evidence="4 5">
    <name type="scientific">Strigamia maritima</name>
    <name type="common">European centipede</name>
    <name type="synonym">Geophilus maritimus</name>
    <dbReference type="NCBI Taxonomy" id="126957"/>
    <lineage>
        <taxon>Eukaryota</taxon>
        <taxon>Metazoa</taxon>
        <taxon>Ecdysozoa</taxon>
        <taxon>Arthropoda</taxon>
        <taxon>Myriapoda</taxon>
        <taxon>Chilopoda</taxon>
        <taxon>Pleurostigmophora</taxon>
        <taxon>Geophilomorpha</taxon>
        <taxon>Linotaeniidae</taxon>
        <taxon>Strigamia</taxon>
    </lineage>
</organism>
<feature type="domain" description="RRM" evidence="3">
    <location>
        <begin position="87"/>
        <end position="164"/>
    </location>
</feature>
<sequence>MTNNTDILELDYEFDPVLDNPDIQEKTETSKIHSKTILKSEINIIELESEKLKKIQHNLKNEFVLKRQSRAQIELRVLKERLDCDSRSIYVGNVDYQATAEELKNYFCVCGPIKRVTIASNRNSGHPKGFGYIEFDNKDSAEVALVLHQTYFRKRQIKVNSKRTNRPGMSTKILEIFREPAFRCREFPLLILYSTFNPKKK</sequence>
<keyword evidence="5" id="KW-1185">Reference proteome</keyword>
<dbReference type="SUPFAM" id="SSF54928">
    <property type="entry name" value="RNA-binding domain, RBD"/>
    <property type="match status" value="1"/>
</dbReference>
<evidence type="ECO:0000256" key="1">
    <source>
        <dbReference type="ARBA" id="ARBA00022884"/>
    </source>
</evidence>
<dbReference type="OMA" id="PAFRCRE"/>
<reference evidence="4" key="2">
    <citation type="submission" date="2015-02" db="UniProtKB">
        <authorList>
            <consortium name="EnsemblMetazoa"/>
        </authorList>
    </citation>
    <scope>IDENTIFICATION</scope>
</reference>
<dbReference type="InterPro" id="IPR000504">
    <property type="entry name" value="RRM_dom"/>
</dbReference>
<dbReference type="HOGENOM" id="CLU_012062_23_3_1"/>
<accession>T1JC30</accession>
<keyword evidence="1 2" id="KW-0694">RNA-binding</keyword>